<sequence length="118" mass="13103">MTVAYHPDLTGKLVDVTRTKALDSSHGPVLSAPKKQSRDDSVMARMFGMVELQLQIGGRLVTDTEMETMAERYPLSKSAAVLCKIGPAFLEPLDDDKATADEAMDNEEVMLWMKRRMA</sequence>
<reference evidence="1" key="2">
    <citation type="submission" date="2015-06" db="UniProtKB">
        <authorList>
            <consortium name="EnsemblPlants"/>
        </authorList>
    </citation>
    <scope>IDENTIFICATION</scope>
    <source>
        <strain evidence="1">DM1-3 516 R44</strain>
    </source>
</reference>
<dbReference type="PaxDb" id="4113-PGSC0003DMT400089416"/>
<dbReference type="InParanoid" id="M1DI42"/>
<accession>M1DI42</accession>
<organism evidence="1 2">
    <name type="scientific">Solanum tuberosum</name>
    <name type="common">Potato</name>
    <dbReference type="NCBI Taxonomy" id="4113"/>
    <lineage>
        <taxon>Eukaryota</taxon>
        <taxon>Viridiplantae</taxon>
        <taxon>Streptophyta</taxon>
        <taxon>Embryophyta</taxon>
        <taxon>Tracheophyta</taxon>
        <taxon>Spermatophyta</taxon>
        <taxon>Magnoliopsida</taxon>
        <taxon>eudicotyledons</taxon>
        <taxon>Gunneridae</taxon>
        <taxon>Pentapetalae</taxon>
        <taxon>asterids</taxon>
        <taxon>lamiids</taxon>
        <taxon>Solanales</taxon>
        <taxon>Solanaceae</taxon>
        <taxon>Solanoideae</taxon>
        <taxon>Solaneae</taxon>
        <taxon>Solanum</taxon>
    </lineage>
</organism>
<reference evidence="2" key="1">
    <citation type="journal article" date="2011" name="Nature">
        <title>Genome sequence and analysis of the tuber crop potato.</title>
        <authorList>
            <consortium name="The Potato Genome Sequencing Consortium"/>
        </authorList>
    </citation>
    <scope>NUCLEOTIDE SEQUENCE [LARGE SCALE GENOMIC DNA]</scope>
    <source>
        <strain evidence="2">cv. DM1-3 516 R44</strain>
    </source>
</reference>
<proteinExistence type="predicted"/>
<protein>
    <submittedName>
        <fullName evidence="1">Uncharacterized protein</fullName>
    </submittedName>
</protein>
<dbReference type="HOGENOM" id="CLU_043094_3_0_1"/>
<dbReference type="EnsemblPlants" id="PGSC0003DMT400089416">
    <property type="protein sequence ID" value="PGSC0003DMT400089416"/>
    <property type="gene ID" value="PGSC0003DMG400038987"/>
</dbReference>
<keyword evidence="2" id="KW-1185">Reference proteome</keyword>
<dbReference type="Proteomes" id="UP000011115">
    <property type="component" value="Unassembled WGS sequence"/>
</dbReference>
<evidence type="ECO:0000313" key="2">
    <source>
        <dbReference type="Proteomes" id="UP000011115"/>
    </source>
</evidence>
<name>M1DI42_SOLTU</name>
<evidence type="ECO:0000313" key="1">
    <source>
        <dbReference type="EnsemblPlants" id="PGSC0003DMT400089416"/>
    </source>
</evidence>
<dbReference type="AlphaFoldDB" id="M1DI42"/>
<dbReference type="Gramene" id="PGSC0003DMT400089416">
    <property type="protein sequence ID" value="PGSC0003DMT400089416"/>
    <property type="gene ID" value="PGSC0003DMG400038987"/>
</dbReference>